<keyword evidence="3" id="KW-1185">Reference proteome</keyword>
<accession>A0A9P4KCI2</accession>
<reference evidence="3" key="1">
    <citation type="journal article" date="2020" name="Stud. Mycol.">
        <title>101 Dothideomycetes genomes: A test case for predicting lifestyles and emergence of pathogens.</title>
        <authorList>
            <person name="Haridas S."/>
            <person name="Albert R."/>
            <person name="Binder M."/>
            <person name="Bloem J."/>
            <person name="LaButti K."/>
            <person name="Salamov A."/>
            <person name="Andreopoulos B."/>
            <person name="Baker S."/>
            <person name="Barry K."/>
            <person name="Bills G."/>
            <person name="Bluhm B."/>
            <person name="Cannon C."/>
            <person name="Castanera R."/>
            <person name="Culley D."/>
            <person name="Daum C."/>
            <person name="Ezra D."/>
            <person name="Gonzalez J."/>
            <person name="Henrissat B."/>
            <person name="Kuo A."/>
            <person name="Liang C."/>
            <person name="Lipzen A."/>
            <person name="Lutzoni F."/>
            <person name="Magnuson J."/>
            <person name="Mondo S."/>
            <person name="Nolan M."/>
            <person name="Ohm R."/>
            <person name="Pangilinan J."/>
            <person name="Park H.-J."/>
            <person name="Ramirez L."/>
            <person name="Alfaro M."/>
            <person name="Sun H."/>
            <person name="Tritt A."/>
            <person name="Yoshinaga Y."/>
            <person name="Zwiers L.-H."/>
            <person name="Turgeon B."/>
            <person name="Goodwin S."/>
            <person name="Spatafora J."/>
            <person name="Crous P."/>
            <person name="Grigoriev I."/>
        </authorList>
    </citation>
    <scope>NUCLEOTIDE SEQUENCE [LARGE SCALE GENOMIC DNA]</scope>
    <source>
        <strain evidence="3">CBS 304.66</strain>
    </source>
</reference>
<evidence type="ECO:0000313" key="3">
    <source>
        <dbReference type="Proteomes" id="UP000800093"/>
    </source>
</evidence>
<evidence type="ECO:0000256" key="1">
    <source>
        <dbReference type="SAM" id="MobiDB-lite"/>
    </source>
</evidence>
<gene>
    <name evidence="2" type="ORF">CC78DRAFT_617162</name>
</gene>
<dbReference type="EMBL" id="ML986620">
    <property type="protein sequence ID" value="KAF2263965.1"/>
    <property type="molecule type" value="Genomic_DNA"/>
</dbReference>
<comment type="caution">
    <text evidence="2">The sequence shown here is derived from an EMBL/GenBank/DDBJ whole genome shotgun (WGS) entry which is preliminary data.</text>
</comment>
<name>A0A9P4KCI2_9PLEO</name>
<dbReference type="Proteomes" id="UP000800093">
    <property type="component" value="Unassembled WGS sequence"/>
</dbReference>
<organism evidence="2 3">
    <name type="scientific">Lojkania enalia</name>
    <dbReference type="NCBI Taxonomy" id="147567"/>
    <lineage>
        <taxon>Eukaryota</taxon>
        <taxon>Fungi</taxon>
        <taxon>Dikarya</taxon>
        <taxon>Ascomycota</taxon>
        <taxon>Pezizomycotina</taxon>
        <taxon>Dothideomycetes</taxon>
        <taxon>Pleosporomycetidae</taxon>
        <taxon>Pleosporales</taxon>
        <taxon>Pleosporales incertae sedis</taxon>
        <taxon>Lojkania</taxon>
    </lineage>
</organism>
<sequence>MALCSPWAHLSAPGHRTTASAMATNTTPSIWTKMEYTPPLGQCNSKRPTMPAKYPCPRPSEGSTSSYERDYNHHASFPSENEAPMNEYRKRLREVGFTDDGTHVILPWSGILTLGETKKSGL</sequence>
<evidence type="ECO:0000313" key="2">
    <source>
        <dbReference type="EMBL" id="KAF2263965.1"/>
    </source>
</evidence>
<dbReference type="AlphaFoldDB" id="A0A9P4KCI2"/>
<feature type="region of interest" description="Disordered" evidence="1">
    <location>
        <begin position="45"/>
        <end position="85"/>
    </location>
</feature>
<proteinExistence type="predicted"/>
<protein>
    <submittedName>
        <fullName evidence="2">Uncharacterized protein</fullName>
    </submittedName>
</protein>